<protein>
    <submittedName>
        <fullName evidence="1">Uncharacterized protein</fullName>
    </submittedName>
</protein>
<dbReference type="Proteomes" id="UP001433268">
    <property type="component" value="Unassembled WGS sequence"/>
</dbReference>
<gene>
    <name evidence="1" type="ORF">PG997_013355</name>
</gene>
<name>A0ABR1V607_9PEZI</name>
<comment type="caution">
    <text evidence="1">The sequence shown here is derived from an EMBL/GenBank/DDBJ whole genome shotgun (WGS) entry which is preliminary data.</text>
</comment>
<evidence type="ECO:0000313" key="1">
    <source>
        <dbReference type="EMBL" id="KAK8066608.1"/>
    </source>
</evidence>
<proteinExistence type="predicted"/>
<dbReference type="RefSeq" id="XP_066663361.1">
    <property type="nucleotide sequence ID" value="XM_066817669.1"/>
</dbReference>
<keyword evidence="2" id="KW-1185">Reference proteome</keyword>
<dbReference type="EMBL" id="JAQQWN010000009">
    <property type="protein sequence ID" value="KAK8066608.1"/>
    <property type="molecule type" value="Genomic_DNA"/>
</dbReference>
<reference evidence="1 2" key="1">
    <citation type="submission" date="2023-01" db="EMBL/GenBank/DDBJ databases">
        <title>Analysis of 21 Apiospora genomes using comparative genomics revels a genus with tremendous synthesis potential of carbohydrate active enzymes and secondary metabolites.</title>
        <authorList>
            <person name="Sorensen T."/>
        </authorList>
    </citation>
    <scope>NUCLEOTIDE SEQUENCE [LARGE SCALE GENOMIC DNA]</scope>
    <source>
        <strain evidence="1 2">CBS 114990</strain>
    </source>
</reference>
<evidence type="ECO:0000313" key="2">
    <source>
        <dbReference type="Proteomes" id="UP001433268"/>
    </source>
</evidence>
<organism evidence="1 2">
    <name type="scientific">Apiospora hydei</name>
    <dbReference type="NCBI Taxonomy" id="1337664"/>
    <lineage>
        <taxon>Eukaryota</taxon>
        <taxon>Fungi</taxon>
        <taxon>Dikarya</taxon>
        <taxon>Ascomycota</taxon>
        <taxon>Pezizomycotina</taxon>
        <taxon>Sordariomycetes</taxon>
        <taxon>Xylariomycetidae</taxon>
        <taxon>Amphisphaeriales</taxon>
        <taxon>Apiosporaceae</taxon>
        <taxon>Apiospora</taxon>
    </lineage>
</organism>
<dbReference type="GeneID" id="92050729"/>
<accession>A0ABR1V607</accession>
<sequence>MGDLIKHGADLGYEIRRGETTREVLREVFPEKYQVLFAKAPLLMAMRSSLWRMRLQLRT</sequence>